<evidence type="ECO:0000313" key="2">
    <source>
        <dbReference type="Proteomes" id="UP000037175"/>
    </source>
</evidence>
<dbReference type="InterPro" id="IPR055989">
    <property type="entry name" value="DUF7567"/>
</dbReference>
<proteinExistence type="predicted"/>
<evidence type="ECO:0000313" key="1">
    <source>
        <dbReference type="EMBL" id="KNZ70284.1"/>
    </source>
</evidence>
<dbReference type="EMBL" id="LGTE01000004">
    <property type="protein sequence ID" value="KNZ70284.1"/>
    <property type="molecule type" value="Genomic_DNA"/>
</dbReference>
<sequence>MLTTDYIYRHWTLEDIFGDDEMFCPVCGQSRFVKLEPGGGVWCEECNANFVIRHTAGDPGVVVDCFTEHVQGYYVPEGAYFWQVLKDCNGGLDDRIRWCARVNGKLDFSVTRDKVVGVKQFQCKQCWKYYSEADMVAVDWNDGYRIHQGICKTCRKAGKIVDKF</sequence>
<dbReference type="Pfam" id="PF24451">
    <property type="entry name" value="DUF7567"/>
    <property type="match status" value="1"/>
</dbReference>
<keyword evidence="2" id="KW-1185">Reference proteome</keyword>
<accession>A0A0L6W5B1</accession>
<comment type="caution">
    <text evidence="1">The sequence shown here is derived from an EMBL/GenBank/DDBJ whole genome shotgun (WGS) entry which is preliminary data.</text>
</comment>
<dbReference type="Proteomes" id="UP000037175">
    <property type="component" value="Unassembled WGS sequence"/>
</dbReference>
<dbReference type="RefSeq" id="WP_052216998.1">
    <property type="nucleotide sequence ID" value="NZ_LGTE01000004.1"/>
</dbReference>
<gene>
    <name evidence="1" type="ORF">Tfer_0844</name>
</gene>
<organism evidence="1 2">
    <name type="scientific">Thermincola ferriacetica</name>
    <dbReference type="NCBI Taxonomy" id="281456"/>
    <lineage>
        <taxon>Bacteria</taxon>
        <taxon>Bacillati</taxon>
        <taxon>Bacillota</taxon>
        <taxon>Clostridia</taxon>
        <taxon>Eubacteriales</taxon>
        <taxon>Thermincolaceae</taxon>
        <taxon>Thermincola</taxon>
    </lineage>
</organism>
<reference evidence="2" key="1">
    <citation type="submission" date="2015-07" db="EMBL/GenBank/DDBJ databases">
        <title>Complete Genome of Thermincola ferriacetica strain Z-0001T.</title>
        <authorList>
            <person name="Lusk B."/>
            <person name="Badalamenti J.P."/>
            <person name="Parameswaran P."/>
            <person name="Bond D.R."/>
            <person name="Torres C.I."/>
        </authorList>
    </citation>
    <scope>NUCLEOTIDE SEQUENCE [LARGE SCALE GENOMIC DNA]</scope>
    <source>
        <strain evidence="2">Z-0001</strain>
    </source>
</reference>
<dbReference type="AlphaFoldDB" id="A0A0L6W5B1"/>
<protein>
    <submittedName>
        <fullName evidence="1">Uncharacterized protein</fullName>
    </submittedName>
</protein>
<name>A0A0L6W5B1_9FIRM</name>